<evidence type="ECO:0000256" key="1">
    <source>
        <dbReference type="SAM" id="SignalP"/>
    </source>
</evidence>
<dbReference type="AlphaFoldDB" id="A0A4Q9GUZ8"/>
<evidence type="ECO:0000313" key="3">
    <source>
        <dbReference type="Proteomes" id="UP000292120"/>
    </source>
</evidence>
<accession>A0A4Q9GUZ8</accession>
<proteinExistence type="predicted"/>
<dbReference type="Proteomes" id="UP000292120">
    <property type="component" value="Unassembled WGS sequence"/>
</dbReference>
<organism evidence="2 3">
    <name type="scientific">Aquabacterium lacunae</name>
    <dbReference type="NCBI Taxonomy" id="2528630"/>
    <lineage>
        <taxon>Bacteria</taxon>
        <taxon>Pseudomonadati</taxon>
        <taxon>Pseudomonadota</taxon>
        <taxon>Betaproteobacteria</taxon>
        <taxon>Burkholderiales</taxon>
        <taxon>Aquabacterium</taxon>
    </lineage>
</organism>
<dbReference type="RefSeq" id="WP_130969236.1">
    <property type="nucleotide sequence ID" value="NZ_SIXI01000008.1"/>
</dbReference>
<name>A0A4Q9GUZ8_9BURK</name>
<reference evidence="2 3" key="1">
    <citation type="submission" date="2019-02" db="EMBL/GenBank/DDBJ databases">
        <title>Aquabacterium sp. strain KMB7.</title>
        <authorList>
            <person name="Chen W.-M."/>
        </authorList>
    </citation>
    <scope>NUCLEOTIDE SEQUENCE [LARGE SCALE GENOMIC DNA]</scope>
    <source>
        <strain evidence="2 3">KMB7</strain>
    </source>
</reference>
<feature type="chain" id="PRO_5020374130" evidence="1">
    <location>
        <begin position="22"/>
        <end position="373"/>
    </location>
</feature>
<evidence type="ECO:0000313" key="2">
    <source>
        <dbReference type="EMBL" id="TBO27967.1"/>
    </source>
</evidence>
<feature type="signal peptide" evidence="1">
    <location>
        <begin position="1"/>
        <end position="21"/>
    </location>
</feature>
<comment type="caution">
    <text evidence="2">The sequence shown here is derived from an EMBL/GenBank/DDBJ whole genome shotgun (WGS) entry which is preliminary data.</text>
</comment>
<gene>
    <name evidence="2" type="ORF">EYS42_16190</name>
</gene>
<dbReference type="EMBL" id="SIXI01000008">
    <property type="protein sequence ID" value="TBO27967.1"/>
    <property type="molecule type" value="Genomic_DNA"/>
</dbReference>
<protein>
    <submittedName>
        <fullName evidence="2">Uncharacterized protein</fullName>
    </submittedName>
</protein>
<dbReference type="OrthoDB" id="9152434at2"/>
<sequence>MRAWCRSGLFTAWLTCLCLNAAVAAEPASPWPEPYAQGKAVAWSNGMPVADLQGDWRRGYDPQVGAQRAYLSALAEAGLGMPNAAPTWAQGWRLGALARVEAFAALSGEAADLLAAYQGQTDPTRIGSYNADHRTLMWRGTGLAVHTPAWRVGRFQMGASWQYLRLTRLRTTQTQGVAAYLGNGTYEYDLTLSEDNERVHTTFLANPADRGDAASLSLHLAWQPDDRWSLKLSADDLWSRLHWPQLQANRASVTSQVASRDAEGFLNYRAAIVGKYTVQALDARMPATVSFDVAWRHETGDMTLQSVRRWGLQQLWLGWRQAGDLAWSVEVEPMAGALRLGLAWRGLHMLVGADKLDDTAHVQQLNLSYRTPF</sequence>
<keyword evidence="1" id="KW-0732">Signal</keyword>
<keyword evidence="3" id="KW-1185">Reference proteome</keyword>